<accession>A0A382T5B2</accession>
<evidence type="ECO:0000256" key="1">
    <source>
        <dbReference type="SAM" id="MobiDB-lite"/>
    </source>
</evidence>
<reference evidence="2" key="1">
    <citation type="submission" date="2018-05" db="EMBL/GenBank/DDBJ databases">
        <authorList>
            <person name="Lanie J.A."/>
            <person name="Ng W.-L."/>
            <person name="Kazmierczak K.M."/>
            <person name="Andrzejewski T.M."/>
            <person name="Davidsen T.M."/>
            <person name="Wayne K.J."/>
            <person name="Tettelin H."/>
            <person name="Glass J.I."/>
            <person name="Rusch D."/>
            <person name="Podicherti R."/>
            <person name="Tsui H.-C.T."/>
            <person name="Winkler M.E."/>
        </authorList>
    </citation>
    <scope>NUCLEOTIDE SEQUENCE</scope>
</reference>
<organism evidence="2">
    <name type="scientific">marine metagenome</name>
    <dbReference type="NCBI Taxonomy" id="408172"/>
    <lineage>
        <taxon>unclassified sequences</taxon>
        <taxon>metagenomes</taxon>
        <taxon>ecological metagenomes</taxon>
    </lineage>
</organism>
<name>A0A382T5B2_9ZZZZ</name>
<feature type="region of interest" description="Disordered" evidence="1">
    <location>
        <begin position="1"/>
        <end position="31"/>
    </location>
</feature>
<feature type="non-terminal residue" evidence="2">
    <location>
        <position position="305"/>
    </location>
</feature>
<evidence type="ECO:0000313" key="2">
    <source>
        <dbReference type="EMBL" id="SVD16955.1"/>
    </source>
</evidence>
<dbReference type="AlphaFoldDB" id="A0A382T5B2"/>
<feature type="non-terminal residue" evidence="2">
    <location>
        <position position="1"/>
    </location>
</feature>
<sequence length="305" mass="33740">GGVRFWRRVPDDSGDTGGGGGGDGDVDGRLESKLVPGVPAEEGTDFRETSGTLFFRDFQMSATFLVRLIPNFDGEVFPFTMAEMVLSNPRAVEGEPETVKPVLHEDLFRATLRINDTTGPAVDKIWEGDPDTGDPSWPDVDDPRMIRQGFRFTQARYEFSEGLGLTDQATFDAGQMKLEIPVQRAYPLERAVEVGYMVGPNRGFRVDDAREEWTDKVMKSPPNLWTFGDDRDKYQGDFSPGDEPRIRPGALTSRWFGFGIFSGEQGGQGQLRHDRASLPQILLNPGSDVATPTGGRVFNPSFNLP</sequence>
<protein>
    <submittedName>
        <fullName evidence="2">Uncharacterized protein</fullName>
    </submittedName>
</protein>
<dbReference type="EMBL" id="UINC01133809">
    <property type="protein sequence ID" value="SVD16955.1"/>
    <property type="molecule type" value="Genomic_DNA"/>
</dbReference>
<proteinExistence type="predicted"/>
<gene>
    <name evidence="2" type="ORF">METZ01_LOCUS369809</name>
</gene>